<dbReference type="OrthoDB" id="1757872at2"/>
<protein>
    <submittedName>
        <fullName evidence="1">Uncharacterized protein</fullName>
    </submittedName>
</protein>
<dbReference type="Proteomes" id="UP000242520">
    <property type="component" value="Unassembled WGS sequence"/>
</dbReference>
<accession>A0A1M5PF82</accession>
<proteinExistence type="predicted"/>
<sequence length="169" mass="19947">MNNKMLIALAILAFRGDKILNTEMNVFENFRNINLDNDKLERGIEILSRSKKYMRKDEKALITKVESMLDLVRGIKRLNNINDIKEFDESDFFRSMDIRDRRNMMIKEIIDVFPEDKKSSINKILDMKKKMYLLKELMSSGVLEQLSDINQLEEALGSEDKEKCEKNEM</sequence>
<dbReference type="RefSeq" id="WP_072723256.1">
    <property type="nucleotide sequence ID" value="NZ_FQXH01000006.1"/>
</dbReference>
<organism evidence="1 2">
    <name type="scientific">Tepidibacter thalassicus DSM 15285</name>
    <dbReference type="NCBI Taxonomy" id="1123350"/>
    <lineage>
        <taxon>Bacteria</taxon>
        <taxon>Bacillati</taxon>
        <taxon>Bacillota</taxon>
        <taxon>Clostridia</taxon>
        <taxon>Peptostreptococcales</taxon>
        <taxon>Peptostreptococcaceae</taxon>
        <taxon>Tepidibacter</taxon>
    </lineage>
</organism>
<dbReference type="AlphaFoldDB" id="A0A1M5PF82"/>
<gene>
    <name evidence="1" type="ORF">SAMN02744040_00449</name>
</gene>
<dbReference type="EMBL" id="FQXH01000006">
    <property type="protein sequence ID" value="SHH00377.1"/>
    <property type="molecule type" value="Genomic_DNA"/>
</dbReference>
<name>A0A1M5PF82_9FIRM</name>
<reference evidence="2" key="1">
    <citation type="submission" date="2016-11" db="EMBL/GenBank/DDBJ databases">
        <authorList>
            <person name="Varghese N."/>
            <person name="Submissions S."/>
        </authorList>
    </citation>
    <scope>NUCLEOTIDE SEQUENCE [LARGE SCALE GENOMIC DNA]</scope>
    <source>
        <strain evidence="2">DSM 15285</strain>
    </source>
</reference>
<evidence type="ECO:0000313" key="1">
    <source>
        <dbReference type="EMBL" id="SHH00377.1"/>
    </source>
</evidence>
<keyword evidence="2" id="KW-1185">Reference proteome</keyword>
<evidence type="ECO:0000313" key="2">
    <source>
        <dbReference type="Proteomes" id="UP000242520"/>
    </source>
</evidence>